<gene>
    <name evidence="1" type="ORF">GN277_25865</name>
</gene>
<protein>
    <submittedName>
        <fullName evidence="1">Uncharacterized protein</fullName>
    </submittedName>
</protein>
<name>A0A7X3SLR5_9FIRM</name>
<accession>A0A7X3SLR5</accession>
<organism evidence="1 2">
    <name type="scientific">Sporofaciens musculi</name>
    <dbReference type="NCBI Taxonomy" id="2681861"/>
    <lineage>
        <taxon>Bacteria</taxon>
        <taxon>Bacillati</taxon>
        <taxon>Bacillota</taxon>
        <taxon>Clostridia</taxon>
        <taxon>Lachnospirales</taxon>
        <taxon>Lachnospiraceae</taxon>
        <taxon>Sporofaciens</taxon>
    </lineage>
</organism>
<comment type="caution">
    <text evidence="1">The sequence shown here is derived from an EMBL/GenBank/DDBJ whole genome shotgun (WGS) entry which is preliminary data.</text>
</comment>
<dbReference type="EMBL" id="WUQX01000001">
    <property type="protein sequence ID" value="MXP78641.1"/>
    <property type="molecule type" value="Genomic_DNA"/>
</dbReference>
<evidence type="ECO:0000313" key="2">
    <source>
        <dbReference type="Proteomes" id="UP000460412"/>
    </source>
</evidence>
<sequence>MLSLNADYIVSRISFEEIGGTIFEDEAKFCLGFDELFGKSLRFTSATPDDILKWTSYSKDTVNFLRLSEKITDFCMNRKVRLLIDEVDQASDNQVFLHFLGMLREKYLARKAKEDFTFFSVILAGVYDVKKGKTDF</sequence>
<keyword evidence="2" id="KW-1185">Reference proteome</keyword>
<evidence type="ECO:0000313" key="1">
    <source>
        <dbReference type="EMBL" id="MXP78641.1"/>
    </source>
</evidence>
<dbReference type="Proteomes" id="UP000460412">
    <property type="component" value="Unassembled WGS sequence"/>
</dbReference>
<dbReference type="AlphaFoldDB" id="A0A7X3SLR5"/>
<reference evidence="1 2" key="1">
    <citation type="submission" date="2019-12" db="EMBL/GenBank/DDBJ databases">
        <title>Sporaefaciens musculi gen. nov., sp. nov., a novel bacterium isolated from the caecum of an obese mouse.</title>
        <authorList>
            <person name="Rasmussen T.S."/>
            <person name="Streidl T."/>
            <person name="Hitch T.C.A."/>
            <person name="Wortmann E."/>
            <person name="Deptula P."/>
            <person name="Hansen M."/>
            <person name="Nielsen D.S."/>
            <person name="Clavel T."/>
            <person name="Vogensen F.K."/>
        </authorList>
    </citation>
    <scope>NUCLEOTIDE SEQUENCE [LARGE SCALE GENOMIC DNA]</scope>
    <source>
        <strain evidence="1 2">WCA-9-b2</strain>
    </source>
</reference>
<proteinExistence type="predicted"/>
<dbReference type="RefSeq" id="WP_159755513.1">
    <property type="nucleotide sequence ID" value="NZ_WUQX01000001.1"/>
</dbReference>